<dbReference type="RefSeq" id="WP_187254562.1">
    <property type="nucleotide sequence ID" value="NZ_CP144914.1"/>
</dbReference>
<dbReference type="KEGG" id="ahal:FTX54_002525"/>
<keyword evidence="3" id="KW-1185">Reference proteome</keyword>
<dbReference type="EMBL" id="CP144914">
    <property type="protein sequence ID" value="WWD80459.1"/>
    <property type="molecule type" value="Genomic_DNA"/>
</dbReference>
<evidence type="ECO:0000256" key="1">
    <source>
        <dbReference type="SAM" id="MobiDB-lite"/>
    </source>
</evidence>
<name>A0AAJ8LX84_9BACI</name>
<evidence type="ECO:0000313" key="3">
    <source>
        <dbReference type="Proteomes" id="UP000321816"/>
    </source>
</evidence>
<evidence type="ECO:0000313" key="2">
    <source>
        <dbReference type="EMBL" id="WWD80459.1"/>
    </source>
</evidence>
<accession>A0AAJ8LX84</accession>
<protein>
    <submittedName>
        <fullName evidence="2">Uncharacterized protein</fullName>
    </submittedName>
</protein>
<dbReference type="AlphaFoldDB" id="A0AAJ8LX84"/>
<feature type="region of interest" description="Disordered" evidence="1">
    <location>
        <begin position="1"/>
        <end position="56"/>
    </location>
</feature>
<feature type="compositionally biased region" description="Basic and acidic residues" evidence="1">
    <location>
        <begin position="20"/>
        <end position="29"/>
    </location>
</feature>
<dbReference type="Proteomes" id="UP000321816">
    <property type="component" value="Chromosome"/>
</dbReference>
<gene>
    <name evidence="2" type="ORF">FTX54_002525</name>
</gene>
<feature type="compositionally biased region" description="Basic residues" evidence="1">
    <location>
        <begin position="41"/>
        <end position="50"/>
    </location>
</feature>
<proteinExistence type="predicted"/>
<organism evidence="2 3">
    <name type="scientific">Alkalicoccus halolimnae</name>
    <dbReference type="NCBI Taxonomy" id="1667239"/>
    <lineage>
        <taxon>Bacteria</taxon>
        <taxon>Bacillati</taxon>
        <taxon>Bacillota</taxon>
        <taxon>Bacilli</taxon>
        <taxon>Bacillales</taxon>
        <taxon>Bacillaceae</taxon>
        <taxon>Alkalicoccus</taxon>
    </lineage>
</organism>
<sequence>MNQEGTKVKTGAKAIFQDACGKRKREDPSGRQGGRAEGFLRGRRRSRRHSNNNTEL</sequence>
<reference evidence="2 3" key="1">
    <citation type="submission" date="2024-01" db="EMBL/GenBank/DDBJ databases">
        <title>Complete Genome Sequence of Alkalicoccus halolimnae BZ-SZ-XJ29T, a Moderately Halophilic Bacterium Isolated from a Salt Lake.</title>
        <authorList>
            <person name="Zhao B."/>
        </authorList>
    </citation>
    <scope>NUCLEOTIDE SEQUENCE [LARGE SCALE GENOMIC DNA]</scope>
    <source>
        <strain evidence="2 3">BZ-SZ-XJ29</strain>
    </source>
</reference>